<evidence type="ECO:0000313" key="3">
    <source>
        <dbReference type="Proteomes" id="UP000055045"/>
    </source>
</evidence>
<keyword evidence="1" id="KW-1133">Transmembrane helix</keyword>
<dbReference type="AlphaFoldDB" id="A0A101MD89"/>
<comment type="caution">
    <text evidence="2">The sequence shown here is derived from an EMBL/GenBank/DDBJ whole genome shotgun (WGS) entry which is preliminary data.</text>
</comment>
<proteinExistence type="predicted"/>
<keyword evidence="3" id="KW-1185">Reference proteome</keyword>
<dbReference type="Proteomes" id="UP000055045">
    <property type="component" value="Unassembled WGS sequence"/>
</dbReference>
<gene>
    <name evidence="2" type="ORF">ACN42_g8744</name>
</gene>
<sequence length="171" mass="19179">MVKPSKSLLSKIEIEFSFLTSSTTQQSISHCTMHFDIHHVDLTGYEPLEALFNLSHRQLHPSWAPPSTPPSSSSLSPSVTIDIAGQATPTNTYKQSQHTLTEGFSHRVFIPQNKRASPTMHLSIRYPRSQFHGSMLGVGFLSLVLNFFNYSIINLTLHHALRRPSRSPLLT</sequence>
<evidence type="ECO:0000313" key="2">
    <source>
        <dbReference type="EMBL" id="KUM58422.1"/>
    </source>
</evidence>
<name>A0A101MD89_PENFR</name>
<evidence type="ECO:0000256" key="1">
    <source>
        <dbReference type="SAM" id="Phobius"/>
    </source>
</evidence>
<protein>
    <submittedName>
        <fullName evidence="2">Uncharacterized protein</fullName>
    </submittedName>
</protein>
<keyword evidence="1" id="KW-0472">Membrane</keyword>
<organism evidence="2 3">
    <name type="scientific">Penicillium freii</name>
    <dbReference type="NCBI Taxonomy" id="48697"/>
    <lineage>
        <taxon>Eukaryota</taxon>
        <taxon>Fungi</taxon>
        <taxon>Dikarya</taxon>
        <taxon>Ascomycota</taxon>
        <taxon>Pezizomycotina</taxon>
        <taxon>Eurotiomycetes</taxon>
        <taxon>Eurotiomycetidae</taxon>
        <taxon>Eurotiales</taxon>
        <taxon>Aspergillaceae</taxon>
        <taxon>Penicillium</taxon>
    </lineage>
</organism>
<feature type="transmembrane region" description="Helical" evidence="1">
    <location>
        <begin position="135"/>
        <end position="157"/>
    </location>
</feature>
<accession>A0A101MD89</accession>
<reference evidence="2 3" key="1">
    <citation type="submission" date="2015-10" db="EMBL/GenBank/DDBJ databases">
        <title>Genome sequencing of Penicillium freii.</title>
        <authorList>
            <person name="Nguyen H.D."/>
            <person name="Visagie C.M."/>
            <person name="Seifert K.A."/>
        </authorList>
    </citation>
    <scope>NUCLEOTIDE SEQUENCE [LARGE SCALE GENOMIC DNA]</scope>
    <source>
        <strain evidence="2 3">DAOM 242723</strain>
    </source>
</reference>
<dbReference type="EMBL" id="LLXE01000285">
    <property type="protein sequence ID" value="KUM58422.1"/>
    <property type="molecule type" value="Genomic_DNA"/>
</dbReference>
<keyword evidence="1" id="KW-0812">Transmembrane</keyword>